<sequence>MQVDSPIAPVVPPALVNLPDPELVSPSGCPRRTRWQIDLILLALEALDLGGSEAMLALAKELQVQHLIPNRVVLWRLRCTNPFRRFSLGQRRSLSLEELKALVAIGCTLARRQTVLIRQLLMEYQQLKQQELPLDNSPHLSYYLERFRSHFRSRMNYKRTAIAAYKDPEKLNALGLHLLEQLLFCTGTAGTERLWVSLFDGEVV</sequence>
<evidence type="ECO:0000313" key="1">
    <source>
        <dbReference type="EMBL" id="ACL44187.1"/>
    </source>
</evidence>
<dbReference type="InterPro" id="IPR021399">
    <property type="entry name" value="DUF3038"/>
</dbReference>
<dbReference type="OrthoDB" id="509618at2"/>
<evidence type="ECO:0008006" key="2">
    <source>
        <dbReference type="Google" id="ProtNLM"/>
    </source>
</evidence>
<reference evidence="1" key="1">
    <citation type="submission" date="2009-01" db="EMBL/GenBank/DDBJ databases">
        <title>Complete sequence of chromosome Cyanothece sp. PCC 7425.</title>
        <authorList>
            <consortium name="US DOE Joint Genome Institute"/>
            <person name="Lucas S."/>
            <person name="Copeland A."/>
            <person name="Lapidus A."/>
            <person name="Glavina del Rio T."/>
            <person name="Dalin E."/>
            <person name="Tice H."/>
            <person name="Bruce D."/>
            <person name="Goodwin L."/>
            <person name="Pitluck S."/>
            <person name="Sims D."/>
            <person name="Meineke L."/>
            <person name="Brettin T."/>
            <person name="Detter J.C."/>
            <person name="Han C."/>
            <person name="Larimer F."/>
            <person name="Land M."/>
            <person name="Hauser L."/>
            <person name="Kyrpides N."/>
            <person name="Ovchinnikova G."/>
            <person name="Liberton M."/>
            <person name="Stoeckel J."/>
            <person name="Banerjee A."/>
            <person name="Singh A."/>
            <person name="Page L."/>
            <person name="Sato H."/>
            <person name="Zhao L."/>
            <person name="Sherman L."/>
            <person name="Pakrasi H."/>
            <person name="Richardson P."/>
        </authorList>
    </citation>
    <scope>NUCLEOTIDE SEQUENCE</scope>
    <source>
        <strain evidence="1">PCC 7425</strain>
    </source>
</reference>
<organism evidence="1">
    <name type="scientific">Cyanothece sp. (strain PCC 7425 / ATCC 29141)</name>
    <dbReference type="NCBI Taxonomy" id="395961"/>
    <lineage>
        <taxon>Bacteria</taxon>
        <taxon>Bacillati</taxon>
        <taxon>Cyanobacteriota</taxon>
        <taxon>Cyanophyceae</taxon>
        <taxon>Gomontiellales</taxon>
        <taxon>Cyanothecaceae</taxon>
        <taxon>Cyanothece</taxon>
    </lineage>
</organism>
<dbReference type="HOGENOM" id="CLU_104980_1_0_3"/>
<accession>B8HS81</accession>
<dbReference type="KEGG" id="cyn:Cyan7425_1820"/>
<dbReference type="STRING" id="395961.Cyan7425_1820"/>
<dbReference type="Pfam" id="PF11237">
    <property type="entry name" value="DUF3038"/>
    <property type="match status" value="1"/>
</dbReference>
<name>B8HS81_CYAP4</name>
<proteinExistence type="predicted"/>
<protein>
    <recommendedName>
        <fullName evidence="2">DUF3038 domain-containing protein</fullName>
    </recommendedName>
</protein>
<dbReference type="EMBL" id="CP001344">
    <property type="protein sequence ID" value="ACL44187.1"/>
    <property type="molecule type" value="Genomic_DNA"/>
</dbReference>
<dbReference type="AlphaFoldDB" id="B8HS81"/>
<dbReference type="eggNOG" id="ENOG502Z8IN">
    <property type="taxonomic scope" value="Bacteria"/>
</dbReference>
<gene>
    <name evidence="1" type="ordered locus">Cyan7425_1820</name>
</gene>